<dbReference type="AlphaFoldDB" id="A0A6C0EH27"/>
<dbReference type="InterPro" id="IPR046938">
    <property type="entry name" value="DNA_clamp_sf"/>
</dbReference>
<protein>
    <recommendedName>
        <fullName evidence="6">Proliferating cell nuclear antigen PCNA N-terminal domain-containing protein</fullName>
    </recommendedName>
</protein>
<evidence type="ECO:0000256" key="2">
    <source>
        <dbReference type="ARBA" id="ARBA00023125"/>
    </source>
</evidence>
<dbReference type="InterPro" id="IPR000730">
    <property type="entry name" value="Pr_cel_nuc_antig"/>
</dbReference>
<name>A0A6C0EH27_9ZZZZ</name>
<organism evidence="5">
    <name type="scientific">viral metagenome</name>
    <dbReference type="NCBI Taxonomy" id="1070528"/>
    <lineage>
        <taxon>unclassified sequences</taxon>
        <taxon>metagenomes</taxon>
        <taxon>organismal metagenomes</taxon>
    </lineage>
</organism>
<dbReference type="Pfam" id="PF00705">
    <property type="entry name" value="PCNA_N"/>
    <property type="match status" value="1"/>
</dbReference>
<dbReference type="PRINTS" id="PR00339">
    <property type="entry name" value="PCNACYCLIN"/>
</dbReference>
<dbReference type="GO" id="GO:0006272">
    <property type="term" value="P:leading strand elongation"/>
    <property type="evidence" value="ECO:0007669"/>
    <property type="project" value="TreeGrafter"/>
</dbReference>
<dbReference type="GO" id="GO:0006298">
    <property type="term" value="P:mismatch repair"/>
    <property type="evidence" value="ECO:0007669"/>
    <property type="project" value="TreeGrafter"/>
</dbReference>
<dbReference type="GO" id="GO:0003677">
    <property type="term" value="F:DNA binding"/>
    <property type="evidence" value="ECO:0007669"/>
    <property type="project" value="UniProtKB-KW"/>
</dbReference>
<evidence type="ECO:0000256" key="1">
    <source>
        <dbReference type="ARBA" id="ARBA00010462"/>
    </source>
</evidence>
<dbReference type="InterPro" id="IPR022648">
    <property type="entry name" value="Pr_cel_nuc_antig_N"/>
</dbReference>
<evidence type="ECO:0000259" key="3">
    <source>
        <dbReference type="Pfam" id="PF00705"/>
    </source>
</evidence>
<dbReference type="SUPFAM" id="SSF55979">
    <property type="entry name" value="DNA clamp"/>
    <property type="match status" value="2"/>
</dbReference>
<evidence type="ECO:0008006" key="6">
    <source>
        <dbReference type="Google" id="ProtNLM"/>
    </source>
</evidence>
<dbReference type="PANTHER" id="PTHR11352">
    <property type="entry name" value="PROLIFERATING CELL NUCLEAR ANTIGEN"/>
    <property type="match status" value="1"/>
</dbReference>
<dbReference type="GO" id="GO:0019985">
    <property type="term" value="P:translesion synthesis"/>
    <property type="evidence" value="ECO:0007669"/>
    <property type="project" value="TreeGrafter"/>
</dbReference>
<dbReference type="InterPro" id="IPR022649">
    <property type="entry name" value="Pr_cel_nuc_antig_C"/>
</dbReference>
<feature type="domain" description="Proliferating cell nuclear antigen PCNA C-terminal" evidence="4">
    <location>
        <begin position="138"/>
        <end position="261"/>
    </location>
</feature>
<proteinExistence type="inferred from homology"/>
<dbReference type="GO" id="GO:0030337">
    <property type="term" value="F:DNA polymerase processivity factor activity"/>
    <property type="evidence" value="ECO:0007669"/>
    <property type="project" value="InterPro"/>
</dbReference>
<dbReference type="EMBL" id="MN738844">
    <property type="protein sequence ID" value="QHT27901.1"/>
    <property type="molecule type" value="Genomic_DNA"/>
</dbReference>
<evidence type="ECO:0000313" key="5">
    <source>
        <dbReference type="EMBL" id="QHT27901.1"/>
    </source>
</evidence>
<accession>A0A6C0EH27</accession>
<dbReference type="Gene3D" id="3.70.10.10">
    <property type="match status" value="1"/>
</dbReference>
<dbReference type="GO" id="GO:0043626">
    <property type="term" value="C:PCNA complex"/>
    <property type="evidence" value="ECO:0007669"/>
    <property type="project" value="TreeGrafter"/>
</dbReference>
<evidence type="ECO:0000259" key="4">
    <source>
        <dbReference type="Pfam" id="PF02747"/>
    </source>
</evidence>
<dbReference type="CDD" id="cd00577">
    <property type="entry name" value="PCNA"/>
    <property type="match status" value="1"/>
</dbReference>
<reference evidence="5" key="1">
    <citation type="journal article" date="2020" name="Nature">
        <title>Giant virus diversity and host interactions through global metagenomics.</title>
        <authorList>
            <person name="Schulz F."/>
            <person name="Roux S."/>
            <person name="Paez-Espino D."/>
            <person name="Jungbluth S."/>
            <person name="Walsh D.A."/>
            <person name="Denef V.J."/>
            <person name="McMahon K.D."/>
            <person name="Konstantinidis K.T."/>
            <person name="Eloe-Fadrosh E.A."/>
            <person name="Kyrpides N.C."/>
            <person name="Woyke T."/>
        </authorList>
    </citation>
    <scope>NUCLEOTIDE SEQUENCE</scope>
    <source>
        <strain evidence="5">GVMAG-M-3300000115-19</strain>
    </source>
</reference>
<comment type="similarity">
    <text evidence="1">Belongs to the PCNA family.</text>
</comment>
<keyword evidence="2" id="KW-0238">DNA-binding</keyword>
<feature type="domain" description="Proliferating cell nuclear antigen PCNA N-terminal" evidence="3">
    <location>
        <begin position="19"/>
        <end position="130"/>
    </location>
</feature>
<sequence>MSKIDLKEYSFYLWTSKTAPIKYLMELLRDLLTEGNLECSSEGIKIQAVDPSRVVLIHSKLKGEKFEEYHCPETIVLGLNMEDTFKIIKNMENTDTLKLFVKKENPNKIGIETYCKEENTCDTTYLNLMDLPYEKMEIPSQTFESVISLPSNRFQKICRVIFNFSEKIEIECEGNKLKFRGCNDNVRQETIIKPTNNGMKFLKNDNPDEIIQGFYELRHLVLFSKCSNLSNTIQIHIKNNFPLVLRCDIANLGEIKLCLAPQVDDGNL</sequence>
<dbReference type="PANTHER" id="PTHR11352:SF0">
    <property type="entry name" value="PROLIFERATING CELL NUCLEAR ANTIGEN"/>
    <property type="match status" value="1"/>
</dbReference>
<dbReference type="Pfam" id="PF02747">
    <property type="entry name" value="PCNA_C"/>
    <property type="match status" value="1"/>
</dbReference>
<dbReference type="NCBIfam" id="TIGR00590">
    <property type="entry name" value="pcna"/>
    <property type="match status" value="1"/>
</dbReference>
<dbReference type="GO" id="GO:0006275">
    <property type="term" value="P:regulation of DNA replication"/>
    <property type="evidence" value="ECO:0007669"/>
    <property type="project" value="InterPro"/>
</dbReference>
<dbReference type="HAMAP" id="MF_00317">
    <property type="entry name" value="DNApol_clamp_arch"/>
    <property type="match status" value="1"/>
</dbReference>